<evidence type="ECO:0000256" key="3">
    <source>
        <dbReference type="ARBA" id="ARBA00012856"/>
    </source>
</evidence>
<reference evidence="11 12" key="1">
    <citation type="journal article" date="2016" name="Nat. Commun.">
        <title>Thousands of microbial genomes shed light on interconnected biogeochemical processes in an aquifer system.</title>
        <authorList>
            <person name="Anantharaman K."/>
            <person name="Brown C.T."/>
            <person name="Hug L.A."/>
            <person name="Sharon I."/>
            <person name="Castelle C.J."/>
            <person name="Probst A.J."/>
            <person name="Thomas B.C."/>
            <person name="Singh A."/>
            <person name="Wilkins M.J."/>
            <person name="Karaoz U."/>
            <person name="Brodie E.L."/>
            <person name="Williams K.H."/>
            <person name="Hubbard S.S."/>
            <person name="Banfield J.F."/>
        </authorList>
    </citation>
    <scope>NUCLEOTIDE SEQUENCE [LARGE SCALE GENOMIC DNA]</scope>
</reference>
<dbReference type="GO" id="GO:0046655">
    <property type="term" value="P:folic acid metabolic process"/>
    <property type="evidence" value="ECO:0007669"/>
    <property type="project" value="TreeGrafter"/>
</dbReference>
<keyword evidence="4 8" id="KW-0554">One-carbon metabolism</keyword>
<evidence type="ECO:0000313" key="11">
    <source>
        <dbReference type="EMBL" id="OGE64436.1"/>
    </source>
</evidence>
<dbReference type="InterPro" id="IPR017925">
    <property type="entry name" value="DHFR_CS"/>
</dbReference>
<name>A0A1F5MGE3_9BACT</name>
<dbReference type="PRINTS" id="PR00070">
    <property type="entry name" value="DHFR"/>
</dbReference>
<sequence>MKVSIIVAVAGKKRVIGKKGGLPWYIPEELKRFKEITTGHPVIMGRKTHESIGKALPGRTNIIITTSPNYTALDCKVAHSLNEALRLATLAQGNNEIFVIGGGEIYKQALPKTDKLYLTKIDTEIEGDTFFPDYSEFKKVVWQSEQQESKGFKYRFLELERFDINKRKI</sequence>
<evidence type="ECO:0000256" key="1">
    <source>
        <dbReference type="ARBA" id="ARBA00004903"/>
    </source>
</evidence>
<evidence type="ECO:0000256" key="7">
    <source>
        <dbReference type="ARBA" id="ARBA00025067"/>
    </source>
</evidence>
<evidence type="ECO:0000256" key="4">
    <source>
        <dbReference type="ARBA" id="ARBA00022563"/>
    </source>
</evidence>
<dbReference type="CDD" id="cd00209">
    <property type="entry name" value="DHFR"/>
    <property type="match status" value="1"/>
</dbReference>
<comment type="caution">
    <text evidence="11">The sequence shown here is derived from an EMBL/GenBank/DDBJ whole genome shotgun (WGS) entry which is preliminary data.</text>
</comment>
<evidence type="ECO:0000259" key="10">
    <source>
        <dbReference type="PROSITE" id="PS51330"/>
    </source>
</evidence>
<dbReference type="GO" id="GO:0004146">
    <property type="term" value="F:dihydrofolate reductase activity"/>
    <property type="evidence" value="ECO:0007669"/>
    <property type="project" value="UniProtKB-EC"/>
</dbReference>
<dbReference type="InterPro" id="IPR001796">
    <property type="entry name" value="DHFR_dom"/>
</dbReference>
<dbReference type="EC" id="1.5.1.3" evidence="3 8"/>
<gene>
    <name evidence="11" type="ORF">A3I48_00505</name>
</gene>
<dbReference type="UniPathway" id="UPA00077">
    <property type="reaction ID" value="UER00158"/>
</dbReference>
<dbReference type="InterPro" id="IPR012259">
    <property type="entry name" value="DHFR"/>
</dbReference>
<dbReference type="GO" id="GO:0070401">
    <property type="term" value="F:NADP+ binding"/>
    <property type="evidence" value="ECO:0007669"/>
    <property type="project" value="UniProtKB-ARBA"/>
</dbReference>
<dbReference type="Proteomes" id="UP000178859">
    <property type="component" value="Unassembled WGS sequence"/>
</dbReference>
<organism evidence="11 12">
    <name type="scientific">Candidatus Daviesbacteria bacterium RIFCSPLOWO2_02_FULL_36_7</name>
    <dbReference type="NCBI Taxonomy" id="1797792"/>
    <lineage>
        <taxon>Bacteria</taxon>
        <taxon>Candidatus Daviesiibacteriota</taxon>
    </lineage>
</organism>
<evidence type="ECO:0000256" key="9">
    <source>
        <dbReference type="RuleBase" id="RU004474"/>
    </source>
</evidence>
<evidence type="ECO:0000313" key="12">
    <source>
        <dbReference type="Proteomes" id="UP000178859"/>
    </source>
</evidence>
<keyword evidence="5 8" id="KW-0521">NADP</keyword>
<feature type="domain" description="DHFR" evidence="10">
    <location>
        <begin position="2"/>
        <end position="161"/>
    </location>
</feature>
<dbReference type="PROSITE" id="PS51330">
    <property type="entry name" value="DHFR_2"/>
    <property type="match status" value="1"/>
</dbReference>
<dbReference type="FunFam" id="3.40.430.10:FF:000001">
    <property type="entry name" value="Dihydrofolate reductase"/>
    <property type="match status" value="1"/>
</dbReference>
<dbReference type="PROSITE" id="PS00075">
    <property type="entry name" value="DHFR_1"/>
    <property type="match status" value="1"/>
</dbReference>
<dbReference type="EMBL" id="MFDT01000063">
    <property type="protein sequence ID" value="OGE64436.1"/>
    <property type="molecule type" value="Genomic_DNA"/>
</dbReference>
<proteinExistence type="inferred from homology"/>
<evidence type="ECO:0000256" key="5">
    <source>
        <dbReference type="ARBA" id="ARBA00022857"/>
    </source>
</evidence>
<keyword evidence="6 8" id="KW-0560">Oxidoreductase</keyword>
<comment type="similarity">
    <text evidence="2 8 9">Belongs to the dihydrofolate reductase family.</text>
</comment>
<dbReference type="InterPro" id="IPR024072">
    <property type="entry name" value="DHFR-like_dom_sf"/>
</dbReference>
<evidence type="ECO:0000256" key="6">
    <source>
        <dbReference type="ARBA" id="ARBA00023002"/>
    </source>
</evidence>
<comment type="catalytic activity">
    <reaction evidence="8">
        <text>(6S)-5,6,7,8-tetrahydrofolate + NADP(+) = 7,8-dihydrofolate + NADPH + H(+)</text>
        <dbReference type="Rhea" id="RHEA:15009"/>
        <dbReference type="ChEBI" id="CHEBI:15378"/>
        <dbReference type="ChEBI" id="CHEBI:57451"/>
        <dbReference type="ChEBI" id="CHEBI:57453"/>
        <dbReference type="ChEBI" id="CHEBI:57783"/>
        <dbReference type="ChEBI" id="CHEBI:58349"/>
        <dbReference type="EC" id="1.5.1.3"/>
    </reaction>
</comment>
<evidence type="ECO:0000256" key="2">
    <source>
        <dbReference type="ARBA" id="ARBA00009539"/>
    </source>
</evidence>
<dbReference type="SUPFAM" id="SSF53597">
    <property type="entry name" value="Dihydrofolate reductase-like"/>
    <property type="match status" value="1"/>
</dbReference>
<dbReference type="PANTHER" id="PTHR48069">
    <property type="entry name" value="DIHYDROFOLATE REDUCTASE"/>
    <property type="match status" value="1"/>
</dbReference>
<dbReference type="Pfam" id="PF00186">
    <property type="entry name" value="DHFR_1"/>
    <property type="match status" value="1"/>
</dbReference>
<dbReference type="Gene3D" id="3.40.430.10">
    <property type="entry name" value="Dihydrofolate Reductase, subunit A"/>
    <property type="match status" value="1"/>
</dbReference>
<dbReference type="PANTHER" id="PTHR48069:SF3">
    <property type="entry name" value="DIHYDROFOLATE REDUCTASE"/>
    <property type="match status" value="1"/>
</dbReference>
<comment type="function">
    <text evidence="7 8">Key enzyme in folate metabolism. Catalyzes an essential reaction for de novo glycine and purine synthesis, and for DNA precursor synthesis.</text>
</comment>
<dbReference type="GO" id="GO:0006730">
    <property type="term" value="P:one-carbon metabolic process"/>
    <property type="evidence" value="ECO:0007669"/>
    <property type="project" value="UniProtKB-KW"/>
</dbReference>
<dbReference type="GO" id="GO:0046654">
    <property type="term" value="P:tetrahydrofolate biosynthetic process"/>
    <property type="evidence" value="ECO:0007669"/>
    <property type="project" value="UniProtKB-UniPathway"/>
</dbReference>
<dbReference type="GO" id="GO:0046452">
    <property type="term" value="P:dihydrofolate metabolic process"/>
    <property type="evidence" value="ECO:0007669"/>
    <property type="project" value="TreeGrafter"/>
</dbReference>
<evidence type="ECO:0000256" key="8">
    <source>
        <dbReference type="PIRNR" id="PIRNR000194"/>
    </source>
</evidence>
<comment type="pathway">
    <text evidence="1 8">Cofactor biosynthesis; tetrahydrofolate biosynthesis; 5,6,7,8-tetrahydrofolate from 7,8-dihydrofolate: step 1/1.</text>
</comment>
<accession>A0A1F5MGE3</accession>
<dbReference type="AlphaFoldDB" id="A0A1F5MGE3"/>
<dbReference type="PIRSF" id="PIRSF000194">
    <property type="entry name" value="DHFR"/>
    <property type="match status" value="1"/>
</dbReference>
<protein>
    <recommendedName>
        <fullName evidence="3 8">Dihydrofolate reductase</fullName>
        <ecNumber evidence="3 8">1.5.1.3</ecNumber>
    </recommendedName>
</protein>